<protein>
    <submittedName>
        <fullName evidence="4">Endoglucanase</fullName>
    </submittedName>
</protein>
<keyword evidence="1" id="KW-1133">Transmembrane helix</keyword>
<evidence type="ECO:0000313" key="4">
    <source>
        <dbReference type="EMBL" id="EXM37464.1"/>
    </source>
</evidence>
<dbReference type="AlphaFoldDB" id="A0A011UA54"/>
<organism evidence="4 5">
    <name type="scientific">Ruminococcus albus SY3</name>
    <dbReference type="NCBI Taxonomy" id="1341156"/>
    <lineage>
        <taxon>Bacteria</taxon>
        <taxon>Bacillati</taxon>
        <taxon>Bacillota</taxon>
        <taxon>Clostridia</taxon>
        <taxon>Eubacteriales</taxon>
        <taxon>Oscillospiraceae</taxon>
        <taxon>Ruminococcus</taxon>
    </lineage>
</organism>
<feature type="chain" id="PRO_5001464484" evidence="2">
    <location>
        <begin position="27"/>
        <end position="601"/>
    </location>
</feature>
<dbReference type="InterPro" id="IPR017853">
    <property type="entry name" value="GH"/>
</dbReference>
<gene>
    <name evidence="4" type="ORF">RASY3_12770</name>
</gene>
<dbReference type="RefSeq" id="WP_037288870.1">
    <property type="nucleotide sequence ID" value="NZ_JEOB01000004.1"/>
</dbReference>
<dbReference type="Gene3D" id="2.60.40.1180">
    <property type="entry name" value="Golgi alpha-mannosidase II"/>
    <property type="match status" value="1"/>
</dbReference>
<dbReference type="InterPro" id="IPR024745">
    <property type="entry name" value="GH44_cat"/>
</dbReference>
<keyword evidence="2" id="KW-0732">Signal</keyword>
<evidence type="ECO:0000313" key="5">
    <source>
        <dbReference type="Proteomes" id="UP000021369"/>
    </source>
</evidence>
<keyword evidence="1" id="KW-0472">Membrane</keyword>
<dbReference type="SUPFAM" id="SSF51445">
    <property type="entry name" value="(Trans)glycosidases"/>
    <property type="match status" value="1"/>
</dbReference>
<dbReference type="Pfam" id="PF12891">
    <property type="entry name" value="Glyco_hydro_44"/>
    <property type="match status" value="1"/>
</dbReference>
<dbReference type="Proteomes" id="UP000021369">
    <property type="component" value="Unassembled WGS sequence"/>
</dbReference>
<name>A0A011UA54_RUMAL</name>
<keyword evidence="5" id="KW-1185">Reference proteome</keyword>
<keyword evidence="1" id="KW-0812">Transmembrane</keyword>
<feature type="signal peptide" evidence="2">
    <location>
        <begin position="1"/>
        <end position="26"/>
    </location>
</feature>
<evidence type="ECO:0000259" key="3">
    <source>
        <dbReference type="Pfam" id="PF12891"/>
    </source>
</evidence>
<dbReference type="PATRIC" id="fig|1341156.4.peg.3578"/>
<proteinExistence type="predicted"/>
<reference evidence="4 5" key="1">
    <citation type="submission" date="2013-06" db="EMBL/GenBank/DDBJ databases">
        <title>Rumen cellulosomics: divergent fiber-degrading strategies revealed by comparative genome-wide analysis of six Ruminococcal strains.</title>
        <authorList>
            <person name="Dassa B."/>
            <person name="Borovok I."/>
            <person name="Lamed R."/>
            <person name="Flint H."/>
            <person name="Yeoman C.J."/>
            <person name="White B."/>
            <person name="Bayer E.A."/>
        </authorList>
    </citation>
    <scope>NUCLEOTIDE SEQUENCE [LARGE SCALE GENOMIC DNA]</scope>
    <source>
        <strain evidence="4 5">SY3</strain>
    </source>
</reference>
<feature type="domain" description="Glycoside hydrolase family 44 catalytic" evidence="3">
    <location>
        <begin position="82"/>
        <end position="312"/>
    </location>
</feature>
<evidence type="ECO:0000256" key="2">
    <source>
        <dbReference type="SAM" id="SignalP"/>
    </source>
</evidence>
<accession>A0A011UA54</accession>
<dbReference type="OrthoDB" id="9803686at2"/>
<sequence length="601" mass="65881">MGKLKRAAAMTAAAAILSICTMGAGAEGGSVDIVVDLSKESKTISPYIFGVNEELMGTSVMPTAIRAGGNRSSAYNWETNASNAGSDKEHFSDNYFPQIMDKELADVPGAMSINLSRKCKEKNSAYPMTTLQLAGYVSADMNGAVSESEKAPSDRWNKVEITKGKEFADSPDLTDGTVYMDEYVNYLVKTLGSAKNGGIRGYSLDNEPSLWHMTHARMHPEQCTCAEIVEKNTAMAKAVKEIDPDAEVFGPALFGYSAFDTFSSAKDWKDIKAERNDYRWFVDYYLDQMKKAEDETGTRLLDALDVHYYTEAKGPCGERSCKHYNDEGCVQARFDSVRSLWDDTYKEDSWITDTGGTFLPLLPNLKQSIDQYYPGTKIAITEYDFGGSYDICGAIAETDALGAFMENDVYLATLFAMEADYQCAAINLFTDFDDNGGHFGDTLRHTESSDFERSSAYASTFGDDSDVVTLVVTNKSFKDKTTANIKIKGGEYSYVHLYGLNNFAPQVFDMTDSNQAVQVMDNTITYEMEPETVSLLLIAKDKDCIPDFSAGISDKTENSDAEKKGKKASKNNKGVIAAVIGAAALCGAGFGVFRAKKKNKT</sequence>
<dbReference type="InterPro" id="IPR013780">
    <property type="entry name" value="Glyco_hydro_b"/>
</dbReference>
<evidence type="ECO:0000256" key="1">
    <source>
        <dbReference type="SAM" id="Phobius"/>
    </source>
</evidence>
<dbReference type="EMBL" id="JEOB01000004">
    <property type="protein sequence ID" value="EXM37464.1"/>
    <property type="molecule type" value="Genomic_DNA"/>
</dbReference>
<feature type="transmembrane region" description="Helical" evidence="1">
    <location>
        <begin position="574"/>
        <end position="593"/>
    </location>
</feature>
<comment type="caution">
    <text evidence="4">The sequence shown here is derived from an EMBL/GenBank/DDBJ whole genome shotgun (WGS) entry which is preliminary data.</text>
</comment>
<dbReference type="Gene3D" id="3.20.20.80">
    <property type="entry name" value="Glycosidases"/>
    <property type="match status" value="1"/>
</dbReference>